<reference evidence="5 6" key="1">
    <citation type="journal article" date="2018" name="Mol. Biol. Evol.">
        <title>Analysis of the draft genome of the red seaweed Gracilariopsis chorda provides insights into genome size evolution in Rhodophyta.</title>
        <authorList>
            <person name="Lee J."/>
            <person name="Yang E.C."/>
            <person name="Graf L."/>
            <person name="Yang J.H."/>
            <person name="Qiu H."/>
            <person name="Zel Zion U."/>
            <person name="Chan C.X."/>
            <person name="Stephens T.G."/>
            <person name="Weber A.P.M."/>
            <person name="Boo G.H."/>
            <person name="Boo S.M."/>
            <person name="Kim K.M."/>
            <person name="Shin Y."/>
            <person name="Jung M."/>
            <person name="Lee S.J."/>
            <person name="Yim H.S."/>
            <person name="Lee J.H."/>
            <person name="Bhattacharya D."/>
            <person name="Yoon H.S."/>
        </authorList>
    </citation>
    <scope>NUCLEOTIDE SEQUENCE [LARGE SCALE GENOMIC DNA]</scope>
    <source>
        <strain evidence="5 6">SKKU-2015</strain>
        <tissue evidence="5">Whole body</tissue>
    </source>
</reference>
<feature type="domain" description="Ca3427-like PBP 2" evidence="4">
    <location>
        <begin position="85"/>
        <end position="175"/>
    </location>
</feature>
<dbReference type="PANTHER" id="PTHR30024:SF47">
    <property type="entry name" value="TAURINE-BINDING PERIPLASMIC PROTEIN"/>
    <property type="match status" value="1"/>
</dbReference>
<organism evidence="5 6">
    <name type="scientific">Gracilariopsis chorda</name>
    <dbReference type="NCBI Taxonomy" id="448386"/>
    <lineage>
        <taxon>Eukaryota</taxon>
        <taxon>Rhodophyta</taxon>
        <taxon>Florideophyceae</taxon>
        <taxon>Rhodymeniophycidae</taxon>
        <taxon>Gracilariales</taxon>
        <taxon>Gracilariaceae</taxon>
        <taxon>Gracilariopsis</taxon>
    </lineage>
</organism>
<comment type="similarity">
    <text evidence="2">Belongs to the bacterial solute-binding protein SsuA/TauA family.</text>
</comment>
<dbReference type="EMBL" id="NBIV01000066">
    <property type="protein sequence ID" value="PXF45244.1"/>
    <property type="molecule type" value="Genomic_DNA"/>
</dbReference>
<gene>
    <name evidence="5" type="ORF">BWQ96_05010</name>
</gene>
<dbReference type="AlphaFoldDB" id="A0A2V3IT00"/>
<accession>A0A2V3IT00</accession>
<evidence type="ECO:0000256" key="2">
    <source>
        <dbReference type="ARBA" id="ARBA00010742"/>
    </source>
</evidence>
<sequence>MNPLTVGGVPEAYNDPFPLANFASHGISVPPRFFPYAGGSGSMIKAVVGGEIDAAFALTDCIVAAIENGTPVRIAGPLIHSPLTWAVIVHPDRQGAVQDLSEATWGISRMNSGSHVMVSTLAKERNWTKEPSFKVCGNFAGLRSALKEGSIDAFLWEHYTTKPYADKRDVKIIGGVPTPWGCFSVVVREDSKRVDEVHRMVDAFVEAGKAFVTSESNAKGIMERYGMAEHDAKAWMSGVTYAGVGERSVNKDMLEKTRRTLLEAGVIKEFKYAGTESYKA</sequence>
<evidence type="ECO:0000259" key="4">
    <source>
        <dbReference type="Pfam" id="PF22384"/>
    </source>
</evidence>
<dbReference type="SUPFAM" id="SSF53850">
    <property type="entry name" value="Periplasmic binding protein-like II"/>
    <property type="match status" value="1"/>
</dbReference>
<dbReference type="Gene3D" id="3.40.190.10">
    <property type="entry name" value="Periplasmic binding protein-like II"/>
    <property type="match status" value="2"/>
</dbReference>
<name>A0A2V3IT00_9FLOR</name>
<evidence type="ECO:0000313" key="6">
    <source>
        <dbReference type="Proteomes" id="UP000247409"/>
    </source>
</evidence>
<comment type="caution">
    <text evidence="5">The sequence shown here is derived from an EMBL/GenBank/DDBJ whole genome shotgun (WGS) entry which is preliminary data.</text>
</comment>
<comment type="subcellular location">
    <subcellularLocation>
        <location evidence="1">Periplasm</location>
    </subcellularLocation>
</comment>
<evidence type="ECO:0000256" key="3">
    <source>
        <dbReference type="ARBA" id="ARBA00022729"/>
    </source>
</evidence>
<protein>
    <recommendedName>
        <fullName evidence="4">Ca3427-like PBP 2 domain-containing protein</fullName>
    </recommendedName>
</protein>
<evidence type="ECO:0000256" key="1">
    <source>
        <dbReference type="ARBA" id="ARBA00004418"/>
    </source>
</evidence>
<dbReference type="InterPro" id="IPR054364">
    <property type="entry name" value="Ca3427-like_PBP2"/>
</dbReference>
<keyword evidence="3" id="KW-0732">Signal</keyword>
<dbReference type="Proteomes" id="UP000247409">
    <property type="component" value="Unassembled WGS sequence"/>
</dbReference>
<dbReference type="Pfam" id="PF22384">
    <property type="entry name" value="PBP2_Ca3427_like"/>
    <property type="match status" value="1"/>
</dbReference>
<keyword evidence="6" id="KW-1185">Reference proteome</keyword>
<dbReference type="OrthoDB" id="1363at2759"/>
<proteinExistence type="inferred from homology"/>
<evidence type="ECO:0000313" key="5">
    <source>
        <dbReference type="EMBL" id="PXF45244.1"/>
    </source>
</evidence>
<dbReference type="PANTHER" id="PTHR30024">
    <property type="entry name" value="ALIPHATIC SULFONATES-BINDING PROTEIN-RELATED"/>
    <property type="match status" value="1"/>
</dbReference>